<accession>A0AAV3UM54</accession>
<protein>
    <recommendedName>
        <fullName evidence="3">Tat (Twin-arginine translocation) pathway signal sequence</fullName>
    </recommendedName>
</protein>
<evidence type="ECO:0000313" key="1">
    <source>
        <dbReference type="EMBL" id="GAA5058206.1"/>
    </source>
</evidence>
<comment type="caution">
    <text evidence="1">The sequence shown here is derived from an EMBL/GenBank/DDBJ whole genome shotgun (WGS) entry which is preliminary data.</text>
</comment>
<keyword evidence="2" id="KW-1185">Reference proteome</keyword>
<dbReference type="EMBL" id="BAABKX010000015">
    <property type="protein sequence ID" value="GAA5058206.1"/>
    <property type="molecule type" value="Genomic_DNA"/>
</dbReference>
<sequence>MITDEFRNRRNILKITGASIGLLGGVSSTVAASGPASNETNNTEGITWKVVRETEQSTLVMVANVDDPETNEKGVYLFQVDKENRTVSLVDKAASEQGLTAPSKNSVGIQTHEAWVEDWEFVVNDVGNCSGYVYNDHLVGGLAIESGESLNTHQGELSGLIGALVGARVGGVWGAALGGLLGIGINSAFFSHVDLSGRYITLLMWDDHVGVLNEEAVRYGVFPGYHAGAAPSWAVHSKKVSGPHIEVGEAIVDYL</sequence>
<reference evidence="1 2" key="1">
    <citation type="journal article" date="2019" name="Int. J. Syst. Evol. Microbiol.">
        <title>The Global Catalogue of Microorganisms (GCM) 10K type strain sequencing project: providing services to taxonomists for standard genome sequencing and annotation.</title>
        <authorList>
            <consortium name="The Broad Institute Genomics Platform"/>
            <consortium name="The Broad Institute Genome Sequencing Center for Infectious Disease"/>
            <person name="Wu L."/>
            <person name="Ma J."/>
        </authorList>
    </citation>
    <scope>NUCLEOTIDE SEQUENCE [LARGE SCALE GENOMIC DNA]</scope>
    <source>
        <strain evidence="1 2">JCM 17504</strain>
    </source>
</reference>
<dbReference type="Proteomes" id="UP001501729">
    <property type="component" value="Unassembled WGS sequence"/>
</dbReference>
<dbReference type="GeneID" id="68614027"/>
<dbReference type="RefSeq" id="WP_227773800.1">
    <property type="nucleotide sequence ID" value="NZ_BAABKX010000015.1"/>
</dbReference>
<dbReference type="AlphaFoldDB" id="A0AAV3UM54"/>
<evidence type="ECO:0008006" key="3">
    <source>
        <dbReference type="Google" id="ProtNLM"/>
    </source>
</evidence>
<name>A0AAV3UM54_9EURY</name>
<gene>
    <name evidence="1" type="ORF">GCM10025751_40940</name>
</gene>
<organism evidence="1 2">
    <name type="scientific">Haladaptatus pallidirubidus</name>
    <dbReference type="NCBI Taxonomy" id="1008152"/>
    <lineage>
        <taxon>Archaea</taxon>
        <taxon>Methanobacteriati</taxon>
        <taxon>Methanobacteriota</taxon>
        <taxon>Stenosarchaea group</taxon>
        <taxon>Halobacteria</taxon>
        <taxon>Halobacteriales</taxon>
        <taxon>Haladaptataceae</taxon>
        <taxon>Haladaptatus</taxon>
    </lineage>
</organism>
<proteinExistence type="predicted"/>
<evidence type="ECO:0000313" key="2">
    <source>
        <dbReference type="Proteomes" id="UP001501729"/>
    </source>
</evidence>